<evidence type="ECO:0008006" key="3">
    <source>
        <dbReference type="Google" id="ProtNLM"/>
    </source>
</evidence>
<dbReference type="Gene3D" id="3.50.50.60">
    <property type="entry name" value="FAD/NAD(P)-binding domain"/>
    <property type="match status" value="1"/>
</dbReference>
<organism evidence="1 2">
    <name type="scientific">Aspergillus novofumigatus (strain IBT 16806)</name>
    <dbReference type="NCBI Taxonomy" id="1392255"/>
    <lineage>
        <taxon>Eukaryota</taxon>
        <taxon>Fungi</taxon>
        <taxon>Dikarya</taxon>
        <taxon>Ascomycota</taxon>
        <taxon>Pezizomycotina</taxon>
        <taxon>Eurotiomycetes</taxon>
        <taxon>Eurotiomycetidae</taxon>
        <taxon>Eurotiales</taxon>
        <taxon>Aspergillaceae</taxon>
        <taxon>Aspergillus</taxon>
        <taxon>Aspergillus subgen. Fumigati</taxon>
    </lineage>
</organism>
<proteinExistence type="predicted"/>
<keyword evidence="2" id="KW-1185">Reference proteome</keyword>
<comment type="caution">
    <text evidence="1">The sequence shown here is derived from an EMBL/GenBank/DDBJ whole genome shotgun (WGS) entry which is preliminary data.</text>
</comment>
<dbReference type="EMBL" id="MSZS01000001">
    <property type="protein sequence ID" value="PKX99685.1"/>
    <property type="molecule type" value="Genomic_DNA"/>
</dbReference>
<reference evidence="2" key="1">
    <citation type="journal article" date="2018" name="Proc. Natl. Acad. Sci. U.S.A.">
        <title>Linking secondary metabolites to gene clusters through genome sequencing of six diverse Aspergillus species.</title>
        <authorList>
            <person name="Kaerboelling I."/>
            <person name="Vesth T.C."/>
            <person name="Frisvad J.C."/>
            <person name="Nybo J.L."/>
            <person name="Theobald S."/>
            <person name="Kuo A."/>
            <person name="Bowyer P."/>
            <person name="Matsuda Y."/>
            <person name="Mondo S."/>
            <person name="Lyhne E.K."/>
            <person name="Kogle M.E."/>
            <person name="Clum A."/>
            <person name="Lipzen A."/>
            <person name="Salamov A."/>
            <person name="Ngan C.Y."/>
            <person name="Daum C."/>
            <person name="Chiniquy J."/>
            <person name="Barry K."/>
            <person name="LaButti K."/>
            <person name="Haridas S."/>
            <person name="Simmons B.A."/>
            <person name="Magnuson J.K."/>
            <person name="Mortensen U.H."/>
            <person name="Larsen T.O."/>
            <person name="Grigoriev I.V."/>
            <person name="Baker S.E."/>
            <person name="Andersen M.R."/>
        </authorList>
    </citation>
    <scope>NUCLEOTIDE SEQUENCE [LARGE SCALE GENOMIC DNA]</scope>
    <source>
        <strain evidence="2">IBT 16806</strain>
    </source>
</reference>
<dbReference type="Proteomes" id="UP000234474">
    <property type="component" value="Unassembled WGS sequence"/>
</dbReference>
<evidence type="ECO:0000313" key="2">
    <source>
        <dbReference type="Proteomes" id="UP000234474"/>
    </source>
</evidence>
<dbReference type="AlphaFoldDB" id="A0A2I1CPZ5"/>
<sequence length="109" mass="12220">MSRNSQTRWRFCLADGTVETGDMVLSCDGVHSLMRSFMWDQQASTVPPRPSACTLRTTPVIHFNPRPQPCELGNLASYLIDVRSAGGRHGRDHVFEGAKHPAGHQKYWP</sequence>
<dbReference type="InterPro" id="IPR036188">
    <property type="entry name" value="FAD/NAD-bd_sf"/>
</dbReference>
<dbReference type="RefSeq" id="XP_024688280.1">
    <property type="nucleotide sequence ID" value="XM_024832376.1"/>
</dbReference>
<accession>A0A2I1CPZ5</accession>
<dbReference type="VEuPathDB" id="FungiDB:P174DRAFT_53819"/>
<name>A0A2I1CPZ5_ASPN1</name>
<evidence type="ECO:0000313" key="1">
    <source>
        <dbReference type="EMBL" id="PKX99685.1"/>
    </source>
</evidence>
<protein>
    <recommendedName>
        <fullName evidence="3">FAD-binding domain-containing protein</fullName>
    </recommendedName>
</protein>
<gene>
    <name evidence="1" type="ORF">P174DRAFT_53819</name>
</gene>
<dbReference type="GeneID" id="36539712"/>